<dbReference type="InterPro" id="IPR023168">
    <property type="entry name" value="GatB_Yqey_C_2"/>
</dbReference>
<keyword evidence="15" id="KW-1185">Reference proteome</keyword>
<evidence type="ECO:0000256" key="1">
    <source>
        <dbReference type="ARBA" id="ARBA00005306"/>
    </source>
</evidence>
<reference evidence="14 15" key="1">
    <citation type="submission" date="2020-08" db="EMBL/GenBank/DDBJ databases">
        <title>Sequencing the genomes of 1000 actinobacteria strains.</title>
        <authorList>
            <person name="Klenk H.-P."/>
        </authorList>
    </citation>
    <scope>NUCLEOTIDE SEQUENCE [LARGE SCALE GENOMIC DNA]</scope>
    <source>
        <strain evidence="14 15">DSM 17945</strain>
    </source>
</reference>
<dbReference type="GO" id="GO:0005524">
    <property type="term" value="F:ATP binding"/>
    <property type="evidence" value="ECO:0007669"/>
    <property type="project" value="UniProtKB-KW"/>
</dbReference>
<keyword evidence="14" id="KW-0808">Transferase</keyword>
<evidence type="ECO:0000313" key="14">
    <source>
        <dbReference type="EMBL" id="MBB5848751.1"/>
    </source>
</evidence>
<dbReference type="Pfam" id="PF02637">
    <property type="entry name" value="GatB_Yqey"/>
    <property type="match status" value="1"/>
</dbReference>
<dbReference type="RefSeq" id="WP_184171996.1">
    <property type="nucleotide sequence ID" value="NZ_BAABAG010000004.1"/>
</dbReference>
<evidence type="ECO:0000256" key="7">
    <source>
        <dbReference type="ARBA" id="ARBA00022917"/>
    </source>
</evidence>
<comment type="similarity">
    <text evidence="1 11">Belongs to the GatB/GatE family. GatB subfamily.</text>
</comment>
<feature type="region of interest" description="Disordered" evidence="12">
    <location>
        <begin position="267"/>
        <end position="293"/>
    </location>
</feature>
<dbReference type="Gene3D" id="1.10.10.410">
    <property type="match status" value="1"/>
</dbReference>
<proteinExistence type="inferred from homology"/>
<dbReference type="GO" id="GO:0006412">
    <property type="term" value="P:translation"/>
    <property type="evidence" value="ECO:0007669"/>
    <property type="project" value="UniProtKB-UniRule"/>
</dbReference>
<comment type="function">
    <text evidence="8 11">Allows the formation of correctly charged Asn-tRNA(Asn) or Gln-tRNA(Gln) through the transamidation of misacylated Asp-tRNA(Asn) or Glu-tRNA(Gln) in organisms which lack either or both of asparaginyl-tRNA or glutaminyl-tRNA synthetases. The reaction takes place in the presence of glutamine and ATP through an activated phospho-Asp-tRNA(Asn) or phospho-Glu-tRNA(Gln).</text>
</comment>
<dbReference type="SMART" id="SM00845">
    <property type="entry name" value="GatB_Yqey"/>
    <property type="match status" value="1"/>
</dbReference>
<dbReference type="EC" id="6.3.5.-" evidence="11"/>
<evidence type="ECO:0000256" key="9">
    <source>
        <dbReference type="ARBA" id="ARBA00047380"/>
    </source>
</evidence>
<keyword evidence="5 11" id="KW-0547">Nucleotide-binding</keyword>
<evidence type="ECO:0000313" key="15">
    <source>
        <dbReference type="Proteomes" id="UP000567246"/>
    </source>
</evidence>
<dbReference type="NCBIfam" id="NF004014">
    <property type="entry name" value="PRK05477.1-4"/>
    <property type="match status" value="1"/>
</dbReference>
<keyword evidence="6 11" id="KW-0067">ATP-binding</keyword>
<dbReference type="Pfam" id="PF02934">
    <property type="entry name" value="GatB_N"/>
    <property type="match status" value="1"/>
</dbReference>
<protein>
    <recommendedName>
        <fullName evidence="3 11">Aspartyl/glutamyl-tRNA(Asn/Gln) amidotransferase subunit B</fullName>
        <shortName evidence="11">Asp/Glu-ADT subunit B</shortName>
        <ecNumber evidence="11">6.3.5.-</ecNumber>
    </recommendedName>
</protein>
<dbReference type="InterPro" id="IPR017959">
    <property type="entry name" value="Asn/Gln-tRNA_amidoTrfase_suB/E"/>
</dbReference>
<evidence type="ECO:0000256" key="6">
    <source>
        <dbReference type="ARBA" id="ARBA00022840"/>
    </source>
</evidence>
<feature type="compositionally biased region" description="Basic and acidic residues" evidence="12">
    <location>
        <begin position="271"/>
        <end position="280"/>
    </location>
</feature>
<evidence type="ECO:0000256" key="4">
    <source>
        <dbReference type="ARBA" id="ARBA00022598"/>
    </source>
</evidence>
<evidence type="ECO:0000256" key="10">
    <source>
        <dbReference type="ARBA" id="ARBA00047913"/>
    </source>
</evidence>
<evidence type="ECO:0000256" key="8">
    <source>
        <dbReference type="ARBA" id="ARBA00024799"/>
    </source>
</evidence>
<dbReference type="GO" id="GO:0016740">
    <property type="term" value="F:transferase activity"/>
    <property type="evidence" value="ECO:0007669"/>
    <property type="project" value="UniProtKB-KW"/>
</dbReference>
<organism evidence="14 15">
    <name type="scientific">Micrococcus endophyticus</name>
    <dbReference type="NCBI Taxonomy" id="455343"/>
    <lineage>
        <taxon>Bacteria</taxon>
        <taxon>Bacillati</taxon>
        <taxon>Actinomycetota</taxon>
        <taxon>Actinomycetes</taxon>
        <taxon>Micrococcales</taxon>
        <taxon>Micrococcaceae</taxon>
        <taxon>Micrococcus</taxon>
    </lineage>
</organism>
<dbReference type="AlphaFoldDB" id="A0A7W9JIY3"/>
<dbReference type="PANTHER" id="PTHR11659">
    <property type="entry name" value="GLUTAMYL-TRNA GLN AMIDOTRANSFERASE SUBUNIT B MITOCHONDRIAL AND PROKARYOTIC PET112-RELATED"/>
    <property type="match status" value="1"/>
</dbReference>
<dbReference type="HAMAP" id="MF_00121">
    <property type="entry name" value="GatB"/>
    <property type="match status" value="1"/>
</dbReference>
<comment type="catalytic activity">
    <reaction evidence="10 11">
        <text>L-glutamyl-tRNA(Gln) + L-glutamine + ATP + H2O = L-glutaminyl-tRNA(Gln) + L-glutamate + ADP + phosphate + H(+)</text>
        <dbReference type="Rhea" id="RHEA:17521"/>
        <dbReference type="Rhea" id="RHEA-COMP:9681"/>
        <dbReference type="Rhea" id="RHEA-COMP:9684"/>
        <dbReference type="ChEBI" id="CHEBI:15377"/>
        <dbReference type="ChEBI" id="CHEBI:15378"/>
        <dbReference type="ChEBI" id="CHEBI:29985"/>
        <dbReference type="ChEBI" id="CHEBI:30616"/>
        <dbReference type="ChEBI" id="CHEBI:43474"/>
        <dbReference type="ChEBI" id="CHEBI:58359"/>
        <dbReference type="ChEBI" id="CHEBI:78520"/>
        <dbReference type="ChEBI" id="CHEBI:78521"/>
        <dbReference type="ChEBI" id="CHEBI:456216"/>
    </reaction>
</comment>
<evidence type="ECO:0000259" key="13">
    <source>
        <dbReference type="SMART" id="SM00845"/>
    </source>
</evidence>
<dbReference type="InterPro" id="IPR017958">
    <property type="entry name" value="Gln-tRNA_amidoTrfase_suB_CS"/>
</dbReference>
<sequence>MSHAEQTMDFAEAMERFDPVLGFEVHVELNTATKIFSSAPNAFGDEPNTNVTPLDLGLPGTLPVLNREVVEYAVRLGVALDAQVAETCRFARKNYFYPDTPKNFQTSQYDEPIVFDGHLDVELEDGEVFRVEIERAHLEDDAGKLTHVGGSGRIQGASNSLVDYNRAGVPLIEIVTKPIVGAGARAPELARAYVTAIRDIVKAIDISDARMERGNVRCDANVSLMPKGATEFGTRTETKNVNSTRAVQHAVTHEIQRQAALLAAGGTVTQETRHWHEDTRTTTSGRPKSDADDYRYFPEPDLVPVHVDAAWVERVRAEMPELPAVRNKRLKAEWGYADEEFRDVVNAGVLDEIVATVEAGASPAAARKWWMGEIARLANVRETAVAELGVTPAHVVEVEELIAAKTINDKIAKQVLGLVADGEGTPKEIVESKGLAVVSDDGALTEAVDAAIAANPDVAEKIRGGKMAAVGALIGPVMKATRGQADAGRVREIVLERLGVS</sequence>
<dbReference type="NCBIfam" id="NF004012">
    <property type="entry name" value="PRK05477.1-2"/>
    <property type="match status" value="1"/>
</dbReference>
<dbReference type="NCBIfam" id="NF004013">
    <property type="entry name" value="PRK05477.1-3"/>
    <property type="match status" value="1"/>
</dbReference>
<comment type="subunit">
    <text evidence="2 11">Heterotrimer of A, B and C subunits.</text>
</comment>
<evidence type="ECO:0000256" key="2">
    <source>
        <dbReference type="ARBA" id="ARBA00011123"/>
    </source>
</evidence>
<dbReference type="GO" id="GO:0050567">
    <property type="term" value="F:glutaminyl-tRNA synthase (glutamine-hydrolyzing) activity"/>
    <property type="evidence" value="ECO:0007669"/>
    <property type="project" value="UniProtKB-UniRule"/>
</dbReference>
<dbReference type="InterPro" id="IPR006075">
    <property type="entry name" value="Asn/Gln-tRNA_Trfase_suB/E_cat"/>
</dbReference>
<dbReference type="GO" id="GO:0070681">
    <property type="term" value="P:glutaminyl-tRNAGln biosynthesis via transamidation"/>
    <property type="evidence" value="ECO:0007669"/>
    <property type="project" value="TreeGrafter"/>
</dbReference>
<dbReference type="InterPro" id="IPR003789">
    <property type="entry name" value="Asn/Gln_tRNA_amidoTrase-B-like"/>
</dbReference>
<dbReference type="InterPro" id="IPR014746">
    <property type="entry name" value="Gln_synth/guanido_kin_cat_dom"/>
</dbReference>
<comment type="caution">
    <text evidence="14">The sequence shown here is derived from an EMBL/GenBank/DDBJ whole genome shotgun (WGS) entry which is preliminary data.</text>
</comment>
<gene>
    <name evidence="11" type="primary">gatB</name>
    <name evidence="14" type="ORF">HDA33_001315</name>
</gene>
<dbReference type="PANTHER" id="PTHR11659:SF0">
    <property type="entry name" value="GLUTAMYL-TRNA(GLN) AMIDOTRANSFERASE SUBUNIT B, MITOCHONDRIAL"/>
    <property type="match status" value="1"/>
</dbReference>
<evidence type="ECO:0000256" key="12">
    <source>
        <dbReference type="SAM" id="MobiDB-lite"/>
    </source>
</evidence>
<evidence type="ECO:0000256" key="3">
    <source>
        <dbReference type="ARBA" id="ARBA00016923"/>
    </source>
</evidence>
<evidence type="ECO:0000256" key="11">
    <source>
        <dbReference type="HAMAP-Rule" id="MF_00121"/>
    </source>
</evidence>
<comment type="catalytic activity">
    <reaction evidence="9 11">
        <text>L-aspartyl-tRNA(Asn) + L-glutamine + ATP + H2O = L-asparaginyl-tRNA(Asn) + L-glutamate + ADP + phosphate + 2 H(+)</text>
        <dbReference type="Rhea" id="RHEA:14513"/>
        <dbReference type="Rhea" id="RHEA-COMP:9674"/>
        <dbReference type="Rhea" id="RHEA-COMP:9677"/>
        <dbReference type="ChEBI" id="CHEBI:15377"/>
        <dbReference type="ChEBI" id="CHEBI:15378"/>
        <dbReference type="ChEBI" id="CHEBI:29985"/>
        <dbReference type="ChEBI" id="CHEBI:30616"/>
        <dbReference type="ChEBI" id="CHEBI:43474"/>
        <dbReference type="ChEBI" id="CHEBI:58359"/>
        <dbReference type="ChEBI" id="CHEBI:78515"/>
        <dbReference type="ChEBI" id="CHEBI:78516"/>
        <dbReference type="ChEBI" id="CHEBI:456216"/>
    </reaction>
</comment>
<dbReference type="InterPro" id="IPR004413">
    <property type="entry name" value="GatB"/>
</dbReference>
<dbReference type="SUPFAM" id="SSF55931">
    <property type="entry name" value="Glutamine synthetase/guanido kinase"/>
    <property type="match status" value="1"/>
</dbReference>
<dbReference type="NCBIfam" id="TIGR00133">
    <property type="entry name" value="gatB"/>
    <property type="match status" value="1"/>
</dbReference>
<feature type="domain" description="Asn/Gln amidotransferase" evidence="13">
    <location>
        <begin position="351"/>
        <end position="498"/>
    </location>
</feature>
<dbReference type="EMBL" id="JACHMW010000001">
    <property type="protein sequence ID" value="MBB5848751.1"/>
    <property type="molecule type" value="Genomic_DNA"/>
</dbReference>
<name>A0A7W9JIY3_9MICC</name>
<dbReference type="PROSITE" id="PS01234">
    <property type="entry name" value="GATB"/>
    <property type="match status" value="1"/>
</dbReference>
<evidence type="ECO:0000256" key="5">
    <source>
        <dbReference type="ARBA" id="ARBA00022741"/>
    </source>
</evidence>
<dbReference type="SUPFAM" id="SSF89095">
    <property type="entry name" value="GatB/YqeY motif"/>
    <property type="match status" value="1"/>
</dbReference>
<keyword evidence="4 11" id="KW-0436">Ligase</keyword>
<accession>A0A7W9JIY3</accession>
<dbReference type="InterPro" id="IPR018027">
    <property type="entry name" value="Asn/Gln_amidotransferase"/>
</dbReference>
<dbReference type="Proteomes" id="UP000567246">
    <property type="component" value="Unassembled WGS sequence"/>
</dbReference>
<dbReference type="FunFam" id="1.10.10.410:FF:000002">
    <property type="entry name" value="Aspartyl/glutamyl-tRNA(Asn/Gln) amidotransferase subunit B"/>
    <property type="match status" value="1"/>
</dbReference>
<keyword evidence="7 11" id="KW-0648">Protein biosynthesis</keyword>